<dbReference type="AlphaFoldDB" id="A0A9D9EIR5"/>
<keyword evidence="1" id="KW-0732">Signal</keyword>
<gene>
    <name evidence="2" type="ORF">IAC29_00395</name>
</gene>
<feature type="chain" id="PRO_5038855762" evidence="1">
    <location>
        <begin position="22"/>
        <end position="280"/>
    </location>
</feature>
<evidence type="ECO:0000313" key="2">
    <source>
        <dbReference type="EMBL" id="MBO8447715.1"/>
    </source>
</evidence>
<name>A0A9D9EIR5_9BACT</name>
<dbReference type="Proteomes" id="UP000810252">
    <property type="component" value="Unassembled WGS sequence"/>
</dbReference>
<feature type="signal peptide" evidence="1">
    <location>
        <begin position="1"/>
        <end position="21"/>
    </location>
</feature>
<sequence length="280" mass="31597">MKKIILLIASVLLPVLVSAQAQINTKKVKIEDFTEKTTKVVLTGNLFFDQVFKEEIRNRWRISPYEFCSLEEFGKLKTDGNYYFLMIVKGQFRKESEPGISMLTVLKGGAGAEKGLNKMLDVVDVPIMSAENPSGREFVFLPALLDILQDHILLSMEKDVAAYSGLANYTMGLGTTEGMDIVFAEDDLSEGITENVRKVYFKNGISVAETDTADKIMSEHTPNTLVSFTVYPDQIRPGSYCYKMLIDAETHKLYYFRKHKITGRFGPGFLLEDINRIATR</sequence>
<evidence type="ECO:0000256" key="1">
    <source>
        <dbReference type="SAM" id="SignalP"/>
    </source>
</evidence>
<reference evidence="2" key="1">
    <citation type="submission" date="2020-10" db="EMBL/GenBank/DDBJ databases">
        <authorList>
            <person name="Gilroy R."/>
        </authorList>
    </citation>
    <scope>NUCLEOTIDE SEQUENCE</scope>
    <source>
        <strain evidence="2">20514</strain>
    </source>
</reference>
<dbReference type="EMBL" id="JADIMQ010000005">
    <property type="protein sequence ID" value="MBO8447715.1"/>
    <property type="molecule type" value="Genomic_DNA"/>
</dbReference>
<proteinExistence type="predicted"/>
<reference evidence="2" key="2">
    <citation type="journal article" date="2021" name="PeerJ">
        <title>Extensive microbial diversity within the chicken gut microbiome revealed by metagenomics and culture.</title>
        <authorList>
            <person name="Gilroy R."/>
            <person name="Ravi A."/>
            <person name="Getino M."/>
            <person name="Pursley I."/>
            <person name="Horton D.L."/>
            <person name="Alikhan N.F."/>
            <person name="Baker D."/>
            <person name="Gharbi K."/>
            <person name="Hall N."/>
            <person name="Watson M."/>
            <person name="Adriaenssens E.M."/>
            <person name="Foster-Nyarko E."/>
            <person name="Jarju S."/>
            <person name="Secka A."/>
            <person name="Antonio M."/>
            <person name="Oren A."/>
            <person name="Chaudhuri R.R."/>
            <person name="La Ragione R."/>
            <person name="Hildebrand F."/>
            <person name="Pallen M.J."/>
        </authorList>
    </citation>
    <scope>NUCLEOTIDE SEQUENCE</scope>
    <source>
        <strain evidence="2">20514</strain>
    </source>
</reference>
<comment type="caution">
    <text evidence="2">The sequence shown here is derived from an EMBL/GenBank/DDBJ whole genome shotgun (WGS) entry which is preliminary data.</text>
</comment>
<protein>
    <submittedName>
        <fullName evidence="2">Uncharacterized protein</fullName>
    </submittedName>
</protein>
<evidence type="ECO:0000313" key="3">
    <source>
        <dbReference type="Proteomes" id="UP000810252"/>
    </source>
</evidence>
<accession>A0A9D9EIR5</accession>
<organism evidence="2 3">
    <name type="scientific">Candidatus Cryptobacteroides merdigallinarum</name>
    <dbReference type="NCBI Taxonomy" id="2840770"/>
    <lineage>
        <taxon>Bacteria</taxon>
        <taxon>Pseudomonadati</taxon>
        <taxon>Bacteroidota</taxon>
        <taxon>Bacteroidia</taxon>
        <taxon>Bacteroidales</taxon>
        <taxon>Candidatus Cryptobacteroides</taxon>
    </lineage>
</organism>